<proteinExistence type="predicted"/>
<feature type="compositionally biased region" description="Polar residues" evidence="2">
    <location>
        <begin position="282"/>
        <end position="292"/>
    </location>
</feature>
<dbReference type="CDD" id="cd00118">
    <property type="entry name" value="LysM"/>
    <property type="match status" value="1"/>
</dbReference>
<keyword evidence="3" id="KW-1133">Transmembrane helix</keyword>
<feature type="domain" description="LysM" evidence="4">
    <location>
        <begin position="249"/>
        <end position="305"/>
    </location>
</feature>
<dbReference type="InterPro" id="IPR005158">
    <property type="entry name" value="BTAD"/>
</dbReference>
<keyword evidence="6" id="KW-1185">Reference proteome</keyword>
<feature type="compositionally biased region" description="Polar residues" evidence="2">
    <location>
        <begin position="418"/>
        <end position="432"/>
    </location>
</feature>
<name>A0A437NYS9_9ACTN</name>
<feature type="region of interest" description="Disordered" evidence="2">
    <location>
        <begin position="816"/>
        <end position="840"/>
    </location>
</feature>
<feature type="region of interest" description="Disordered" evidence="2">
    <location>
        <begin position="231"/>
        <end position="254"/>
    </location>
</feature>
<keyword evidence="3" id="KW-0812">Transmembrane</keyword>
<keyword evidence="1" id="KW-0902">Two-component regulatory system</keyword>
<evidence type="ECO:0000256" key="2">
    <source>
        <dbReference type="SAM" id="MobiDB-lite"/>
    </source>
</evidence>
<feature type="compositionally biased region" description="Low complexity" evidence="2">
    <location>
        <begin position="826"/>
        <end position="840"/>
    </location>
</feature>
<evidence type="ECO:0000256" key="3">
    <source>
        <dbReference type="SAM" id="Phobius"/>
    </source>
</evidence>
<evidence type="ECO:0000256" key="1">
    <source>
        <dbReference type="ARBA" id="ARBA00023012"/>
    </source>
</evidence>
<dbReference type="InterPro" id="IPR011990">
    <property type="entry name" value="TPR-like_helical_dom_sf"/>
</dbReference>
<dbReference type="PANTHER" id="PTHR34700:SF4">
    <property type="entry name" value="PHAGE-LIKE ELEMENT PBSX PROTEIN XKDP"/>
    <property type="match status" value="1"/>
</dbReference>
<dbReference type="OrthoDB" id="8444614at2"/>
<dbReference type="SMART" id="SM01043">
    <property type="entry name" value="BTAD"/>
    <property type="match status" value="1"/>
</dbReference>
<feature type="compositionally biased region" description="Low complexity" evidence="2">
    <location>
        <begin position="232"/>
        <end position="249"/>
    </location>
</feature>
<evidence type="ECO:0000313" key="5">
    <source>
        <dbReference type="EMBL" id="RVU15120.1"/>
    </source>
</evidence>
<gene>
    <name evidence="5" type="ORF">EOT10_39755</name>
</gene>
<dbReference type="InterPro" id="IPR036779">
    <property type="entry name" value="LysM_dom_sf"/>
</dbReference>
<dbReference type="InterPro" id="IPR018392">
    <property type="entry name" value="LysM"/>
</dbReference>
<dbReference type="GO" id="GO:0000160">
    <property type="term" value="P:phosphorelay signal transduction system"/>
    <property type="evidence" value="ECO:0007669"/>
    <property type="project" value="UniProtKB-KW"/>
</dbReference>
<organism evidence="5 6">
    <name type="scientific">Streptomyces antnestii</name>
    <dbReference type="NCBI Taxonomy" id="2494256"/>
    <lineage>
        <taxon>Bacteria</taxon>
        <taxon>Bacillati</taxon>
        <taxon>Actinomycetota</taxon>
        <taxon>Actinomycetes</taxon>
        <taxon>Kitasatosporales</taxon>
        <taxon>Streptomycetaceae</taxon>
        <taxon>Streptomyces</taxon>
    </lineage>
</organism>
<feature type="compositionally biased region" description="Gly residues" evidence="2">
    <location>
        <begin position="334"/>
        <end position="350"/>
    </location>
</feature>
<dbReference type="AlphaFoldDB" id="A0A437NYS9"/>
<comment type="caution">
    <text evidence="5">The sequence shown here is derived from an EMBL/GenBank/DDBJ whole genome shotgun (WGS) entry which is preliminary data.</text>
</comment>
<feature type="transmembrane region" description="Helical" evidence="3">
    <location>
        <begin position="21"/>
        <end position="46"/>
    </location>
</feature>
<accession>A0A437NYS9</accession>
<evidence type="ECO:0000313" key="6">
    <source>
        <dbReference type="Proteomes" id="UP000283128"/>
    </source>
</evidence>
<protein>
    <submittedName>
        <fullName evidence="5">LysM peptidoglycan-binding domain-containing protein</fullName>
    </submittedName>
</protein>
<feature type="compositionally biased region" description="Low complexity" evidence="2">
    <location>
        <begin position="324"/>
        <end position="333"/>
    </location>
</feature>
<feature type="transmembrane region" description="Helical" evidence="3">
    <location>
        <begin position="110"/>
        <end position="129"/>
    </location>
</feature>
<dbReference type="PANTHER" id="PTHR34700">
    <property type="entry name" value="POTASSIUM BINDING PROTEIN KBP"/>
    <property type="match status" value="1"/>
</dbReference>
<dbReference type="InterPro" id="IPR052196">
    <property type="entry name" value="Bact_Kbp"/>
</dbReference>
<reference evidence="5 6" key="1">
    <citation type="submission" date="2019-01" db="EMBL/GenBank/DDBJ databases">
        <title>Genome sequences of Streptomyces and Rhizobium isolates collected from root and soil.</title>
        <authorList>
            <person name="Chhettri S."/>
            <person name="Sevigny J.L."/>
            <person name="Sen A."/>
            <person name="Ennis N."/>
            <person name="Tisa L."/>
        </authorList>
    </citation>
    <scope>NUCLEOTIDE SEQUENCE [LARGE SCALE GENOMIC DNA]</scope>
    <source>
        <strain evidence="5 6">San01</strain>
    </source>
</reference>
<sequence>MPRNAAPAGAGRTIAAVLRALASLVVLATAIVGLPLLLIKATPVVWATSHDDLAHLIDRQDTGGAFLLLLIAVAWIGWATFTACTVREIPAQLRGRTWHAPRGLGSSQRLAAVLVGSILVLLPTGTALATPATATPAATATHVPAQAPHAPEPRAQAQPATTVAADDASPHYTVREVRPAESLWSIAERELGDGERWRDIAALNDGRTMADGSVFHASTFLQPGWQLRMPDDANAAGANAPAAQGEGAQSVTVQPGGTLWGIAETEMGDGAKYHEIFEANKGATQPGGTTLTDPDDIRPGLKLDIPQPPTPHAPAEKAKPHPTTPAGPDESAGAGSGAGEGAGAGEGSGAGETRPAPHESGQKTKAPSAPAQTPEHKKPEGEDRGEQLPAAPHTAAPQKPTAVPSASAQPSKDAPTAPASTPQDDTTSSEDTAPSPVGLREGAGIGMLLAGSLVAAVGIKRLLQRRRRQPGETIAMAAQPTPLEQVLEASAEPGSVELLDTALRTLNHHAQQEGRALPAIRGARITHRTLELLLDADTEAEAGPIRPFVEHKYAPHCWSLDRTQELLDHDQARATAAPYPGLTTIGTDPDGNHLLLNLPAAQVLLLDGDIEAVRDTARALALEAATSTWSDRADILTIGLGTELPTQLPQGRLRAVPHLRAAQRDLGELLLEHHQSADEDGTVPLPWMLICAAEAAAGDAQHLADALTAARHLPLALVLPAHDAQQAFPHAERLAVGSPEPVRSDLLDTDVLVQSMTDSEYEDLVGVLATAEEPARPAEGPWQLVPAVTLDKRGHSPASPSAVPDAPFAALTAPTPLRVMPPPQPADTATHAPATTRSTEPVPALAEPALAEADDDQVPEAVELHAPDIQVLGPVTVAGIEASGHGFKLALLAALLYFKPGISSDTACEAMDPRKPWSKATLQSRISELRNRLGTDADGSPFLPRDRSGTYRLSPKARCDWTRFTQLAERGLAKGPEAGIADLEAALDLVRGRPFGGADLAWAAARIQEMLVRITDVAHTLATWHRTAPRPDLTAARRTVTRGLDIDDSAEILYQDWMLIEDQAGNRAGVSAAYETLRGINQRLEIGMESETEKVFDTIMSRTAS</sequence>
<dbReference type="Gene3D" id="3.10.350.10">
    <property type="entry name" value="LysM domain"/>
    <property type="match status" value="2"/>
</dbReference>
<feature type="region of interest" description="Disordered" evidence="2">
    <location>
        <begin position="280"/>
        <end position="440"/>
    </location>
</feature>
<dbReference type="EMBL" id="RZYA01000035">
    <property type="protein sequence ID" value="RVU15120.1"/>
    <property type="molecule type" value="Genomic_DNA"/>
</dbReference>
<dbReference type="RefSeq" id="WP_127833242.1">
    <property type="nucleotide sequence ID" value="NZ_RZYA01000035.1"/>
</dbReference>
<evidence type="ECO:0000259" key="4">
    <source>
        <dbReference type="PROSITE" id="PS51782"/>
    </source>
</evidence>
<keyword evidence="3" id="KW-0472">Membrane</keyword>
<dbReference type="Gene3D" id="1.25.40.10">
    <property type="entry name" value="Tetratricopeptide repeat domain"/>
    <property type="match status" value="1"/>
</dbReference>
<dbReference type="Proteomes" id="UP000283128">
    <property type="component" value="Unassembled WGS sequence"/>
</dbReference>
<feature type="transmembrane region" description="Helical" evidence="3">
    <location>
        <begin position="66"/>
        <end position="89"/>
    </location>
</feature>
<feature type="compositionally biased region" description="Basic and acidic residues" evidence="2">
    <location>
        <begin position="374"/>
        <end position="386"/>
    </location>
</feature>
<dbReference type="PROSITE" id="PS51782">
    <property type="entry name" value="LYSM"/>
    <property type="match status" value="1"/>
</dbReference>